<gene>
    <name evidence="2" type="ORF">CEUSTIGMA_g11063.t1</name>
</gene>
<proteinExistence type="predicted"/>
<protein>
    <recommendedName>
        <fullName evidence="4">Ubiquitin-like domain-containing protein</fullName>
    </recommendedName>
</protein>
<evidence type="ECO:0000313" key="2">
    <source>
        <dbReference type="EMBL" id="GAX83639.1"/>
    </source>
</evidence>
<comment type="caution">
    <text evidence="2">The sequence shown here is derived from an EMBL/GenBank/DDBJ whole genome shotgun (WGS) entry which is preliminary data.</text>
</comment>
<dbReference type="Proteomes" id="UP000232323">
    <property type="component" value="Unassembled WGS sequence"/>
</dbReference>
<evidence type="ECO:0008006" key="4">
    <source>
        <dbReference type="Google" id="ProtNLM"/>
    </source>
</evidence>
<dbReference type="AlphaFoldDB" id="A0A250XL42"/>
<feature type="region of interest" description="Disordered" evidence="1">
    <location>
        <begin position="153"/>
        <end position="186"/>
    </location>
</feature>
<name>A0A250XL42_9CHLO</name>
<keyword evidence="3" id="KW-1185">Reference proteome</keyword>
<sequence length="186" mass="19912">MVKKGIKKGGRYVSTLPPFEFQPPSVYDLGYQPPEYVTCRICHKSLTTSPLNFEWAAVPTDAVTLAMVKDAIFKRHGGATTSLLLYKDQAKEECSLAAADDGATLKDLGVKGSTTGSVEDLPKIVLYYDYDSGFPSYDNVIVLVDFEPLRPKHGVPSHARPSSAAAAAAGSAGKQLHSGGHMRPLG</sequence>
<accession>A0A250XL42</accession>
<reference evidence="2 3" key="1">
    <citation type="submission" date="2017-08" db="EMBL/GenBank/DDBJ databases">
        <title>Acidophilic green algal genome provides insights into adaptation to an acidic environment.</title>
        <authorList>
            <person name="Hirooka S."/>
            <person name="Hirose Y."/>
            <person name="Kanesaki Y."/>
            <person name="Higuchi S."/>
            <person name="Fujiwara T."/>
            <person name="Onuma R."/>
            <person name="Era A."/>
            <person name="Ohbayashi R."/>
            <person name="Uzuka A."/>
            <person name="Nozaki H."/>
            <person name="Yoshikawa H."/>
            <person name="Miyagishima S.Y."/>
        </authorList>
    </citation>
    <scope>NUCLEOTIDE SEQUENCE [LARGE SCALE GENOMIC DNA]</scope>
    <source>
        <strain evidence="2 3">NIES-2499</strain>
    </source>
</reference>
<organism evidence="2 3">
    <name type="scientific">Chlamydomonas eustigma</name>
    <dbReference type="NCBI Taxonomy" id="1157962"/>
    <lineage>
        <taxon>Eukaryota</taxon>
        <taxon>Viridiplantae</taxon>
        <taxon>Chlorophyta</taxon>
        <taxon>core chlorophytes</taxon>
        <taxon>Chlorophyceae</taxon>
        <taxon>CS clade</taxon>
        <taxon>Chlamydomonadales</taxon>
        <taxon>Chlamydomonadaceae</taxon>
        <taxon>Chlamydomonas</taxon>
    </lineage>
</organism>
<dbReference type="EMBL" id="BEGY01000103">
    <property type="protein sequence ID" value="GAX83639.1"/>
    <property type="molecule type" value="Genomic_DNA"/>
</dbReference>
<dbReference type="OrthoDB" id="532464at2759"/>
<feature type="compositionally biased region" description="Low complexity" evidence="1">
    <location>
        <begin position="162"/>
        <end position="173"/>
    </location>
</feature>
<evidence type="ECO:0000256" key="1">
    <source>
        <dbReference type="SAM" id="MobiDB-lite"/>
    </source>
</evidence>
<evidence type="ECO:0000313" key="3">
    <source>
        <dbReference type="Proteomes" id="UP000232323"/>
    </source>
</evidence>